<evidence type="ECO:0000256" key="1">
    <source>
        <dbReference type="SAM" id="SignalP"/>
    </source>
</evidence>
<dbReference type="PANTHER" id="PTHR35605">
    <property type="entry name" value="ECP2 EFFECTOR PROTEIN DOMAIN-CONTAINING PROTEIN-RELATED"/>
    <property type="match status" value="1"/>
</dbReference>
<keyword evidence="3" id="KW-1185">Reference proteome</keyword>
<organism evidence="2 3">
    <name type="scientific">Tolypocladium capitatum</name>
    <dbReference type="NCBI Taxonomy" id="45235"/>
    <lineage>
        <taxon>Eukaryota</taxon>
        <taxon>Fungi</taxon>
        <taxon>Dikarya</taxon>
        <taxon>Ascomycota</taxon>
        <taxon>Pezizomycotina</taxon>
        <taxon>Sordariomycetes</taxon>
        <taxon>Hypocreomycetidae</taxon>
        <taxon>Hypocreales</taxon>
        <taxon>Ophiocordycipitaceae</taxon>
        <taxon>Tolypocladium</taxon>
    </lineage>
</organism>
<dbReference type="PANTHER" id="PTHR35605:SF1">
    <property type="entry name" value="ECP2 EFFECTOR PROTEIN DOMAIN-CONTAINING PROTEIN-RELATED"/>
    <property type="match status" value="1"/>
</dbReference>
<gene>
    <name evidence="2" type="ORF">TCAP_03995</name>
</gene>
<reference evidence="2 3" key="1">
    <citation type="submission" date="2017-08" db="EMBL/GenBank/DDBJ databases">
        <title>Harnessing the power of phylogenomics to disentangle the directionality and signatures of interkingdom host jumping in the parasitic fungal genus Tolypocladium.</title>
        <authorList>
            <person name="Quandt C.A."/>
            <person name="Patterson W."/>
            <person name="Spatafora J.W."/>
        </authorList>
    </citation>
    <scope>NUCLEOTIDE SEQUENCE [LARGE SCALE GENOMIC DNA]</scope>
    <source>
        <strain evidence="2 3">CBS 113982</strain>
    </source>
</reference>
<keyword evidence="1" id="KW-0732">Signal</keyword>
<protein>
    <recommendedName>
        <fullName evidence="4">Secreted protein</fullName>
    </recommendedName>
</protein>
<evidence type="ECO:0000313" key="2">
    <source>
        <dbReference type="EMBL" id="PNY26072.1"/>
    </source>
</evidence>
<evidence type="ECO:0008006" key="4">
    <source>
        <dbReference type="Google" id="ProtNLM"/>
    </source>
</evidence>
<feature type="signal peptide" evidence="1">
    <location>
        <begin position="1"/>
        <end position="15"/>
    </location>
</feature>
<name>A0A2K3QEX8_9HYPO</name>
<dbReference type="OrthoDB" id="3552888at2759"/>
<dbReference type="AlphaFoldDB" id="A0A2K3QEX8"/>
<evidence type="ECO:0000313" key="3">
    <source>
        <dbReference type="Proteomes" id="UP000236621"/>
    </source>
</evidence>
<proteinExistence type="predicted"/>
<feature type="chain" id="PRO_5014363321" description="Secreted protein" evidence="1">
    <location>
        <begin position="16"/>
        <end position="192"/>
    </location>
</feature>
<accession>A0A2K3QEX8</accession>
<dbReference type="EMBL" id="NRSZ01000614">
    <property type="protein sequence ID" value="PNY26072.1"/>
    <property type="molecule type" value="Genomic_DNA"/>
</dbReference>
<dbReference type="Proteomes" id="UP000236621">
    <property type="component" value="Unassembled WGS sequence"/>
</dbReference>
<comment type="caution">
    <text evidence="2">The sequence shown here is derived from an EMBL/GenBank/DDBJ whole genome shotgun (WGS) entry which is preliminary data.</text>
</comment>
<sequence>MLSILIYGLLAVVRAAPSQADVRDAPIPGATVVPLFWDTQAFPDGPTLRLNGTIQEIRRQLLEINPNYDTDFNRTAVVEKRDEFDGAKYFCLEKWGHPYERGYYSGLDYLRNHRGAPHMQPGPAVCSRVSCGYKTGIWLCNDNPHEMYLSSWRTVADAAEHVWIECQTPTVSIGGQVFHKNNWNVIVSEQDC</sequence>
<dbReference type="STRING" id="45235.A0A2K3QEX8"/>